<evidence type="ECO:0000256" key="3">
    <source>
        <dbReference type="ARBA" id="ARBA00022756"/>
    </source>
</evidence>
<feature type="active site" description="Nucleophile" evidence="5">
    <location>
        <position position="82"/>
    </location>
</feature>
<dbReference type="InterPro" id="IPR010076">
    <property type="entry name" value="BioH"/>
</dbReference>
<dbReference type="InterPro" id="IPR000073">
    <property type="entry name" value="AB_hydrolase_1"/>
</dbReference>
<evidence type="ECO:0000313" key="8">
    <source>
        <dbReference type="Proteomes" id="UP000325755"/>
    </source>
</evidence>
<feature type="binding site" evidence="5">
    <location>
        <position position="22"/>
    </location>
    <ligand>
        <name>substrate</name>
    </ligand>
</feature>
<evidence type="ECO:0000313" key="7">
    <source>
        <dbReference type="EMBL" id="QFY42502.1"/>
    </source>
</evidence>
<evidence type="ECO:0000256" key="5">
    <source>
        <dbReference type="HAMAP-Rule" id="MF_01260"/>
    </source>
</evidence>
<comment type="function">
    <text evidence="5">The physiological role of BioH is to remove the methyl group introduced by BioC when the pimeloyl moiety is complete. It allows to synthesize pimeloyl-ACP via the fatty acid synthetic pathway through the hydrolysis of the ester bonds of pimeloyl-ACP esters.</text>
</comment>
<dbReference type="Pfam" id="PF00561">
    <property type="entry name" value="Abhydrolase_1"/>
    <property type="match status" value="1"/>
</dbReference>
<keyword evidence="8" id="KW-1185">Reference proteome</keyword>
<dbReference type="GO" id="GO:0090499">
    <property type="term" value="F:pimelyl-[acyl-carrier protein] methyl ester esterase activity"/>
    <property type="evidence" value="ECO:0007669"/>
    <property type="project" value="UniProtKB-EC"/>
</dbReference>
<keyword evidence="2 5" id="KW-0963">Cytoplasm</keyword>
<dbReference type="NCBIfam" id="TIGR01738">
    <property type="entry name" value="bioH"/>
    <property type="match status" value="1"/>
</dbReference>
<feature type="binding site" evidence="5">
    <location>
        <position position="236"/>
    </location>
    <ligand>
        <name>substrate</name>
    </ligand>
</feature>
<dbReference type="PANTHER" id="PTHR43798:SF31">
    <property type="entry name" value="AB HYDROLASE SUPERFAMILY PROTEIN YCLE"/>
    <property type="match status" value="1"/>
</dbReference>
<comment type="pathway">
    <text evidence="5">Cofactor biosynthesis; biotin biosynthesis.</text>
</comment>
<evidence type="ECO:0000256" key="1">
    <source>
        <dbReference type="ARBA" id="ARBA00022487"/>
    </source>
</evidence>
<feature type="active site" evidence="5">
    <location>
        <position position="208"/>
    </location>
</feature>
<name>A0A5Q0BH97_9GAMM</name>
<evidence type="ECO:0000256" key="4">
    <source>
        <dbReference type="ARBA" id="ARBA00022801"/>
    </source>
</evidence>
<dbReference type="InParanoid" id="A0A5Q0BH97"/>
<dbReference type="GO" id="GO:0009102">
    <property type="term" value="P:biotin biosynthetic process"/>
    <property type="evidence" value="ECO:0007669"/>
    <property type="project" value="UniProtKB-UniRule"/>
</dbReference>
<keyword evidence="4 5" id="KW-0378">Hydrolase</keyword>
<comment type="similarity">
    <text evidence="5">Belongs to the AB hydrolase superfamily. Carboxylesterase BioH family.</text>
</comment>
<feature type="binding site" evidence="5">
    <location>
        <begin position="144"/>
        <end position="148"/>
    </location>
    <ligand>
        <name>substrate</name>
    </ligand>
</feature>
<dbReference type="Gene3D" id="3.40.50.1820">
    <property type="entry name" value="alpha/beta hydrolase"/>
    <property type="match status" value="1"/>
</dbReference>
<dbReference type="SUPFAM" id="SSF53474">
    <property type="entry name" value="alpha/beta-Hydrolases"/>
    <property type="match status" value="1"/>
</dbReference>
<dbReference type="InterPro" id="IPR029058">
    <property type="entry name" value="AB_hydrolase_fold"/>
</dbReference>
<dbReference type="AlphaFoldDB" id="A0A5Q0BH97"/>
<dbReference type="FunCoup" id="A0A5Q0BH97">
    <property type="interactions" value="170"/>
</dbReference>
<dbReference type="HAMAP" id="MF_01260">
    <property type="entry name" value="Carboxylester"/>
    <property type="match status" value="1"/>
</dbReference>
<comment type="subcellular location">
    <subcellularLocation>
        <location evidence="5">Cytoplasm</location>
    </subcellularLocation>
</comment>
<accession>A0A5Q0BH97</accession>
<feature type="binding site" evidence="5">
    <location>
        <begin position="82"/>
        <end position="83"/>
    </location>
    <ligand>
        <name>substrate</name>
    </ligand>
</feature>
<dbReference type="InterPro" id="IPR050266">
    <property type="entry name" value="AB_hydrolase_sf"/>
</dbReference>
<comment type="subunit">
    <text evidence="5">Monomer.</text>
</comment>
<evidence type="ECO:0000259" key="6">
    <source>
        <dbReference type="Pfam" id="PF00561"/>
    </source>
</evidence>
<feature type="active site" evidence="5">
    <location>
        <position position="236"/>
    </location>
</feature>
<gene>
    <name evidence="5 7" type="primary">bioH</name>
    <name evidence="7" type="ORF">F6R98_07590</name>
</gene>
<evidence type="ECO:0000256" key="2">
    <source>
        <dbReference type="ARBA" id="ARBA00022490"/>
    </source>
</evidence>
<comment type="catalytic activity">
    <reaction evidence="5">
        <text>6-carboxyhexanoyl-[ACP] methyl ester + H2O = 6-carboxyhexanoyl-[ACP] + methanol + H(+)</text>
        <dbReference type="Rhea" id="RHEA:42700"/>
        <dbReference type="Rhea" id="RHEA-COMP:9955"/>
        <dbReference type="Rhea" id="RHEA-COMP:10186"/>
        <dbReference type="ChEBI" id="CHEBI:15377"/>
        <dbReference type="ChEBI" id="CHEBI:15378"/>
        <dbReference type="ChEBI" id="CHEBI:17790"/>
        <dbReference type="ChEBI" id="CHEBI:78846"/>
        <dbReference type="ChEBI" id="CHEBI:82735"/>
        <dbReference type="EC" id="3.1.1.85"/>
    </reaction>
</comment>
<dbReference type="EMBL" id="CP044205">
    <property type="protein sequence ID" value="QFY42502.1"/>
    <property type="molecule type" value="Genomic_DNA"/>
</dbReference>
<organism evidence="7 8">
    <name type="scientific">Candidatus Methylospira mobilis</name>
    <dbReference type="NCBI Taxonomy" id="1808979"/>
    <lineage>
        <taxon>Bacteria</taxon>
        <taxon>Pseudomonadati</taxon>
        <taxon>Pseudomonadota</taxon>
        <taxon>Gammaproteobacteria</taxon>
        <taxon>Methylococcales</taxon>
        <taxon>Methylococcaceae</taxon>
        <taxon>Candidatus Methylospira</taxon>
    </lineage>
</organism>
<dbReference type="KEGG" id="mmob:F6R98_07590"/>
<dbReference type="OrthoDB" id="9780744at2"/>
<dbReference type="GO" id="GO:0005737">
    <property type="term" value="C:cytoplasm"/>
    <property type="evidence" value="ECO:0007669"/>
    <property type="project" value="UniProtKB-SubCell"/>
</dbReference>
<proteinExistence type="inferred from homology"/>
<reference evidence="7 8" key="1">
    <citation type="submission" date="2019-09" db="EMBL/GenBank/DDBJ databases">
        <title>Ecophysiology of the spiral-shaped methanotroph Methylospira mobilis as revealed by the complete genome sequence.</title>
        <authorList>
            <person name="Oshkin I.Y."/>
            <person name="Dedysh S.N."/>
            <person name="Miroshnikov K."/>
            <person name="Danilova O.V."/>
            <person name="Hakobyan A."/>
            <person name="Liesack W."/>
        </authorList>
    </citation>
    <scope>NUCLEOTIDE SEQUENCE [LARGE SCALE GENOMIC DNA]</scope>
    <source>
        <strain evidence="7 8">Shm1</strain>
    </source>
</reference>
<dbReference type="GO" id="GO:0016020">
    <property type="term" value="C:membrane"/>
    <property type="evidence" value="ECO:0007669"/>
    <property type="project" value="TreeGrafter"/>
</dbReference>
<dbReference type="UniPathway" id="UPA00078"/>
<dbReference type="PANTHER" id="PTHR43798">
    <property type="entry name" value="MONOACYLGLYCEROL LIPASE"/>
    <property type="match status" value="1"/>
</dbReference>
<protein>
    <recommendedName>
        <fullName evidence="5">Pimeloyl-[acyl-carrier protein] methyl ester esterase</fullName>
        <ecNumber evidence="5">3.1.1.85</ecNumber>
    </recommendedName>
    <alternativeName>
        <fullName evidence="5">Biotin synthesis protein BioH</fullName>
    </alternativeName>
    <alternativeName>
        <fullName evidence="5">Carboxylesterase BioH</fullName>
    </alternativeName>
</protein>
<sequence>MSSSIFRETLGAGVDVVMIHGWGMHSGVWRPFAQTLSPYCRVTLLDLPGHGASRAGADLSLDGIAQALLANAPERAHWLGWSLGATLALYIARHYPQRALSVTLLAGSARFTQAGHWPHAMEQAVFARFAQGLMDDYHATVLRFLGLQTWGLPNARLVLKQLQVTLAQRAEPDRRALMAGLIILRDIDLLEALPSLNMPLLVMLGGRDRLVPSEAGSAIAVLADQAEYCLIEGAGHIPFISHADLCRERLLAFWVRYDCRQSSL</sequence>
<feature type="domain" description="AB hydrolase-1" evidence="6">
    <location>
        <begin position="16"/>
        <end position="242"/>
    </location>
</feature>
<dbReference type="Proteomes" id="UP000325755">
    <property type="component" value="Chromosome"/>
</dbReference>
<dbReference type="EC" id="3.1.1.85" evidence="5"/>
<keyword evidence="1 5" id="KW-0719">Serine esterase</keyword>
<dbReference type="RefSeq" id="WP_153248498.1">
    <property type="nucleotide sequence ID" value="NZ_CP044205.1"/>
</dbReference>
<keyword evidence="3 5" id="KW-0093">Biotin biosynthesis</keyword>